<dbReference type="GO" id="GO:0005548">
    <property type="term" value="F:phospholipid transporter activity"/>
    <property type="evidence" value="ECO:0007669"/>
    <property type="project" value="TreeGrafter"/>
</dbReference>
<dbReference type="PANTHER" id="PTHR30188">
    <property type="entry name" value="ABC TRANSPORTER PERMEASE PROTEIN-RELATED"/>
    <property type="match status" value="1"/>
</dbReference>
<feature type="transmembrane region" description="Helical" evidence="1">
    <location>
        <begin position="191"/>
        <end position="217"/>
    </location>
</feature>
<sequence>MYLLIPSLKAIGKYFMLLGDSFRIPKNPRVYYKLIIREIHDLGFNSLGLTAFLSLFMGAVLAIQMYQNFKGAAFPVPDAYVGYATKVVLVLEFSSTIMCIILAGKVGSFIASSIGSMRVTEQIDALEVMGVNAANFLILPKIIASLLFYPVLLMVSLVTGILGAYLVGAITGQWSTVDFVEGLQMDFDTWFYTYTFIKMEVFAFVIATIPAYFGFYVDGGSLEVGRASTTAVVWTCVVIIVLNLILTQMLLV</sequence>
<dbReference type="Pfam" id="PF02405">
    <property type="entry name" value="MlaE"/>
    <property type="match status" value="1"/>
</dbReference>
<name>A0A9X4MZS2_9FLAO</name>
<keyword evidence="1" id="KW-1133">Transmembrane helix</keyword>
<accession>A0A9X4MZS2</accession>
<dbReference type="EMBL" id="JANCMU010000001">
    <property type="protein sequence ID" value="MDG4945491.1"/>
    <property type="molecule type" value="Genomic_DNA"/>
</dbReference>
<organism evidence="2 3">
    <name type="scientific">Profundicola chukchiensis</name>
    <dbReference type="NCBI Taxonomy" id="2961959"/>
    <lineage>
        <taxon>Bacteria</taxon>
        <taxon>Pseudomonadati</taxon>
        <taxon>Bacteroidota</taxon>
        <taxon>Flavobacteriia</taxon>
        <taxon>Flavobacteriales</taxon>
        <taxon>Weeksellaceae</taxon>
        <taxon>Profundicola</taxon>
    </lineage>
</organism>
<feature type="transmembrane region" description="Helical" evidence="1">
    <location>
        <begin position="229"/>
        <end position="251"/>
    </location>
</feature>
<feature type="transmembrane region" description="Helical" evidence="1">
    <location>
        <begin position="146"/>
        <end position="171"/>
    </location>
</feature>
<gene>
    <name evidence="2" type="ORF">NMK71_03615</name>
</gene>
<feature type="transmembrane region" description="Helical" evidence="1">
    <location>
        <begin position="83"/>
        <end position="103"/>
    </location>
</feature>
<dbReference type="PANTHER" id="PTHR30188:SF4">
    <property type="entry name" value="PROTEIN TRIGALACTOSYLDIACYLGLYCEROL 1, CHLOROPLASTIC"/>
    <property type="match status" value="1"/>
</dbReference>
<dbReference type="RefSeq" id="WP_304415957.1">
    <property type="nucleotide sequence ID" value="NZ_JANAIE010000001.1"/>
</dbReference>
<reference evidence="2" key="1">
    <citation type="submission" date="2022-07" db="EMBL/GenBank/DDBJ databases">
        <title>Description and genome-wide analysis of Profundicola chukchiensis gen. nov., sp. nov., marine bacteria isolated from bottom sediments of the Chukchi Sea.</title>
        <authorList>
            <person name="Romanenko L."/>
            <person name="Otstavnykh N."/>
            <person name="Kurilenko V."/>
            <person name="Eremeev V."/>
            <person name="Velansky P."/>
            <person name="Mikhailov V."/>
            <person name="Isaeva M."/>
        </authorList>
    </citation>
    <scope>NUCLEOTIDE SEQUENCE</scope>
    <source>
        <strain evidence="2">KMM 9713</strain>
    </source>
</reference>
<protein>
    <submittedName>
        <fullName evidence="2">ABC transporter permease</fullName>
    </submittedName>
</protein>
<proteinExistence type="predicted"/>
<dbReference type="Proteomes" id="UP001152599">
    <property type="component" value="Unassembled WGS sequence"/>
</dbReference>
<comment type="caution">
    <text evidence="2">The sequence shown here is derived from an EMBL/GenBank/DDBJ whole genome shotgun (WGS) entry which is preliminary data.</text>
</comment>
<dbReference type="GO" id="GO:0043190">
    <property type="term" value="C:ATP-binding cassette (ABC) transporter complex"/>
    <property type="evidence" value="ECO:0007669"/>
    <property type="project" value="InterPro"/>
</dbReference>
<keyword evidence="1" id="KW-0812">Transmembrane</keyword>
<dbReference type="AlphaFoldDB" id="A0A9X4MZS2"/>
<dbReference type="InterPro" id="IPR030802">
    <property type="entry name" value="Permease_MalE"/>
</dbReference>
<keyword evidence="1" id="KW-0472">Membrane</keyword>
<keyword evidence="3" id="KW-1185">Reference proteome</keyword>
<feature type="transmembrane region" description="Helical" evidence="1">
    <location>
        <begin position="42"/>
        <end position="63"/>
    </location>
</feature>
<evidence type="ECO:0000313" key="2">
    <source>
        <dbReference type="EMBL" id="MDG4945491.1"/>
    </source>
</evidence>
<evidence type="ECO:0000256" key="1">
    <source>
        <dbReference type="SAM" id="Phobius"/>
    </source>
</evidence>
<evidence type="ECO:0000313" key="3">
    <source>
        <dbReference type="Proteomes" id="UP001152599"/>
    </source>
</evidence>